<dbReference type="EMBL" id="QXED01000005">
    <property type="protein sequence ID" value="RIV21562.1"/>
    <property type="molecule type" value="Genomic_DNA"/>
</dbReference>
<dbReference type="PANTHER" id="PTHR17985:SF8">
    <property type="entry name" value="TRANSPORT AND GOLGI ORGANIZATION PROTEIN 2 HOMOLOG"/>
    <property type="match status" value="1"/>
</dbReference>
<organism evidence="1 2">
    <name type="scientific">Fibrisoma montanum</name>
    <dbReference type="NCBI Taxonomy" id="2305895"/>
    <lineage>
        <taxon>Bacteria</taxon>
        <taxon>Pseudomonadati</taxon>
        <taxon>Bacteroidota</taxon>
        <taxon>Cytophagia</taxon>
        <taxon>Cytophagales</taxon>
        <taxon>Spirosomataceae</taxon>
        <taxon>Fibrisoma</taxon>
    </lineage>
</organism>
<evidence type="ECO:0000313" key="2">
    <source>
        <dbReference type="Proteomes" id="UP000283523"/>
    </source>
</evidence>
<sequence>MCVVTLLPLPDGFVLTTNRDEHHSRPRAIPAQSYVIGGRTVTFPKDPLGGGTWVAASADVTLCLLNGAFEKHKHEPPYRRSRGLVVLDFFDFGEPRRFADGYNFEGIEPFTLVVVQRQLEELLVHELRWNGQQIYLRDMPGHLPHVWSSVTLYDADTAALRKTWFADFLKAQPHFTPDDVFGFHQTAGIGDPQQDYVVRLPNGVRTVSITQVVQTGSTPAMRYLSLGSDEPLSEVKPNQVMG</sequence>
<comment type="caution">
    <text evidence="1">The sequence shown here is derived from an EMBL/GenBank/DDBJ whole genome shotgun (WGS) entry which is preliminary data.</text>
</comment>
<dbReference type="Proteomes" id="UP000283523">
    <property type="component" value="Unassembled WGS sequence"/>
</dbReference>
<dbReference type="Pfam" id="PF05742">
    <property type="entry name" value="TANGO2"/>
    <property type="match status" value="1"/>
</dbReference>
<gene>
    <name evidence="1" type="ORF">DYU11_19365</name>
</gene>
<dbReference type="OrthoDB" id="4380123at2"/>
<keyword evidence="2" id="KW-1185">Reference proteome</keyword>
<reference evidence="1 2" key="1">
    <citation type="submission" date="2018-08" db="EMBL/GenBank/DDBJ databases">
        <title>Fibrisoma montanum sp. nov., isolated from Danxia mountain soil.</title>
        <authorList>
            <person name="Huang Y."/>
        </authorList>
    </citation>
    <scope>NUCLEOTIDE SEQUENCE [LARGE SCALE GENOMIC DNA]</scope>
    <source>
        <strain evidence="1 2">HYT19</strain>
    </source>
</reference>
<dbReference type="PANTHER" id="PTHR17985">
    <property type="entry name" value="SER/THR-RICH PROTEIN T10 IN DGCR REGION"/>
    <property type="match status" value="1"/>
</dbReference>
<evidence type="ECO:0000313" key="1">
    <source>
        <dbReference type="EMBL" id="RIV21562.1"/>
    </source>
</evidence>
<protein>
    <recommendedName>
        <fullName evidence="3">NRDE family protein</fullName>
    </recommendedName>
</protein>
<proteinExistence type="predicted"/>
<dbReference type="InterPro" id="IPR008551">
    <property type="entry name" value="TANGO2"/>
</dbReference>
<dbReference type="RefSeq" id="WP_119669353.1">
    <property type="nucleotide sequence ID" value="NZ_QXED01000005.1"/>
</dbReference>
<name>A0A418M6S2_9BACT</name>
<accession>A0A418M6S2</accession>
<evidence type="ECO:0008006" key="3">
    <source>
        <dbReference type="Google" id="ProtNLM"/>
    </source>
</evidence>
<dbReference type="AlphaFoldDB" id="A0A418M6S2"/>